<dbReference type="HOGENOM" id="CLU_2182277_0_0_5"/>
<proteinExistence type="predicted"/>
<gene>
    <name evidence="2" type="ORF">NX02_23435</name>
</gene>
<feature type="transmembrane region" description="Helical" evidence="1">
    <location>
        <begin position="79"/>
        <end position="99"/>
    </location>
</feature>
<accession>W0AIB4</accession>
<organism evidence="2 3">
    <name type="scientific">Sphingomonas sanxanigenens DSM 19645 = NX02</name>
    <dbReference type="NCBI Taxonomy" id="1123269"/>
    <lineage>
        <taxon>Bacteria</taxon>
        <taxon>Pseudomonadati</taxon>
        <taxon>Pseudomonadota</taxon>
        <taxon>Alphaproteobacteria</taxon>
        <taxon>Sphingomonadales</taxon>
        <taxon>Sphingomonadaceae</taxon>
        <taxon>Sphingomonas</taxon>
    </lineage>
</organism>
<evidence type="ECO:0000313" key="2">
    <source>
        <dbReference type="EMBL" id="AHE56302.1"/>
    </source>
</evidence>
<evidence type="ECO:0000313" key="3">
    <source>
        <dbReference type="Proteomes" id="UP000018851"/>
    </source>
</evidence>
<dbReference type="STRING" id="1123269.NX02_23435"/>
<evidence type="ECO:0000256" key="1">
    <source>
        <dbReference type="SAM" id="Phobius"/>
    </source>
</evidence>
<dbReference type="PATRIC" id="fig|1123269.5.peg.4588"/>
<keyword evidence="1" id="KW-1133">Transmembrane helix</keyword>
<keyword evidence="1" id="KW-0812">Transmembrane</keyword>
<keyword evidence="1" id="KW-0472">Membrane</keyword>
<reference evidence="2 3" key="1">
    <citation type="submission" date="2013-07" db="EMBL/GenBank/DDBJ databases">
        <title>Completed genome of Sphingomonas sanxanigenens NX02.</title>
        <authorList>
            <person name="Ma T."/>
            <person name="Huang H."/>
            <person name="Wu M."/>
            <person name="Li X."/>
            <person name="Li G."/>
        </authorList>
    </citation>
    <scope>NUCLEOTIDE SEQUENCE [LARGE SCALE GENOMIC DNA]</scope>
    <source>
        <strain evidence="2 3">NX02</strain>
    </source>
</reference>
<protein>
    <submittedName>
        <fullName evidence="2">Uncharacterized protein</fullName>
    </submittedName>
</protein>
<dbReference type="AlphaFoldDB" id="W0AIB4"/>
<name>W0AIB4_9SPHN</name>
<dbReference type="EMBL" id="CP006644">
    <property type="protein sequence ID" value="AHE56302.1"/>
    <property type="molecule type" value="Genomic_DNA"/>
</dbReference>
<dbReference type="Proteomes" id="UP000018851">
    <property type="component" value="Chromosome"/>
</dbReference>
<keyword evidence="3" id="KW-1185">Reference proteome</keyword>
<sequence>MNWHRLTRGEDEVVDAFMAAQADRLNDRLDAANGWHADGRRYTLDPPVPRGLSDTLYAIDTVELQRDRPRRIGAIVQRLLVAVSLIWAAYTCYSVLLQIKSIASALFRA</sequence>
<dbReference type="KEGG" id="ssan:NX02_23435"/>